<proteinExistence type="predicted"/>
<evidence type="ECO:0000256" key="1">
    <source>
        <dbReference type="ARBA" id="ARBA00023172"/>
    </source>
</evidence>
<dbReference type="GO" id="GO:0015074">
    <property type="term" value="P:DNA integration"/>
    <property type="evidence" value="ECO:0007669"/>
    <property type="project" value="InterPro"/>
</dbReference>
<dbReference type="EMBL" id="KZ679011">
    <property type="protein sequence ID" value="PSS18679.1"/>
    <property type="molecule type" value="Genomic_DNA"/>
</dbReference>
<dbReference type="Gene3D" id="1.10.443.10">
    <property type="entry name" value="Intergrase catalytic core"/>
    <property type="match status" value="1"/>
</dbReference>
<evidence type="ECO:0000313" key="3">
    <source>
        <dbReference type="Proteomes" id="UP000241818"/>
    </source>
</evidence>
<name>A0A2T3B2B4_AMORE</name>
<dbReference type="InterPro" id="IPR013762">
    <property type="entry name" value="Integrase-like_cat_sf"/>
</dbReference>
<dbReference type="GeneID" id="36573120"/>
<dbReference type="InParanoid" id="A0A2T3B2B4"/>
<dbReference type="InterPro" id="IPR011010">
    <property type="entry name" value="DNA_brk_join_enz"/>
</dbReference>
<keyword evidence="3" id="KW-1185">Reference proteome</keyword>
<dbReference type="GO" id="GO:0003677">
    <property type="term" value="F:DNA binding"/>
    <property type="evidence" value="ECO:0007669"/>
    <property type="project" value="InterPro"/>
</dbReference>
<protein>
    <recommendedName>
        <fullName evidence="4">Tyr recombinase domain-containing protein</fullName>
    </recommendedName>
</protein>
<dbReference type="AlphaFoldDB" id="A0A2T3B2B4"/>
<dbReference type="SUPFAM" id="SSF56349">
    <property type="entry name" value="DNA breaking-rejoining enzymes"/>
    <property type="match status" value="1"/>
</dbReference>
<dbReference type="InterPro" id="IPR052925">
    <property type="entry name" value="Phage_Integrase-like_Recomb"/>
</dbReference>
<dbReference type="GO" id="GO:0006310">
    <property type="term" value="P:DNA recombination"/>
    <property type="evidence" value="ECO:0007669"/>
    <property type="project" value="UniProtKB-KW"/>
</dbReference>
<dbReference type="RefSeq" id="XP_024721031.1">
    <property type="nucleotide sequence ID" value="XM_024865039.1"/>
</dbReference>
<dbReference type="PANTHER" id="PTHR34605:SF3">
    <property type="entry name" value="P CELL-TYPE AGGLUTINATION PROTEIN MAP4-LIKE-RELATED"/>
    <property type="match status" value="1"/>
</dbReference>
<gene>
    <name evidence="2" type="ORF">M430DRAFT_242666</name>
</gene>
<dbReference type="Proteomes" id="UP000241818">
    <property type="component" value="Unassembled WGS sequence"/>
</dbReference>
<reference evidence="2 3" key="1">
    <citation type="journal article" date="2018" name="New Phytol.">
        <title>Comparative genomics and transcriptomics depict ericoid mycorrhizal fungi as versatile saprotrophs and plant mutualists.</title>
        <authorList>
            <person name="Martino E."/>
            <person name="Morin E."/>
            <person name="Grelet G.A."/>
            <person name="Kuo A."/>
            <person name="Kohler A."/>
            <person name="Daghino S."/>
            <person name="Barry K.W."/>
            <person name="Cichocki N."/>
            <person name="Clum A."/>
            <person name="Dockter R.B."/>
            <person name="Hainaut M."/>
            <person name="Kuo R.C."/>
            <person name="LaButti K."/>
            <person name="Lindahl B.D."/>
            <person name="Lindquist E.A."/>
            <person name="Lipzen A."/>
            <person name="Khouja H.R."/>
            <person name="Magnuson J."/>
            <person name="Murat C."/>
            <person name="Ohm R.A."/>
            <person name="Singer S.W."/>
            <person name="Spatafora J.W."/>
            <person name="Wang M."/>
            <person name="Veneault-Fourrey C."/>
            <person name="Henrissat B."/>
            <person name="Grigoriev I.V."/>
            <person name="Martin F.M."/>
            <person name="Perotto S."/>
        </authorList>
    </citation>
    <scope>NUCLEOTIDE SEQUENCE [LARGE SCALE GENOMIC DNA]</scope>
    <source>
        <strain evidence="2 3">ATCC 22711</strain>
    </source>
</reference>
<evidence type="ECO:0008006" key="4">
    <source>
        <dbReference type="Google" id="ProtNLM"/>
    </source>
</evidence>
<dbReference type="STRING" id="857342.A0A2T3B2B4"/>
<accession>A0A2T3B2B4</accession>
<evidence type="ECO:0000313" key="2">
    <source>
        <dbReference type="EMBL" id="PSS18679.1"/>
    </source>
</evidence>
<dbReference type="OrthoDB" id="5149081at2759"/>
<organism evidence="2 3">
    <name type="scientific">Amorphotheca resinae ATCC 22711</name>
    <dbReference type="NCBI Taxonomy" id="857342"/>
    <lineage>
        <taxon>Eukaryota</taxon>
        <taxon>Fungi</taxon>
        <taxon>Dikarya</taxon>
        <taxon>Ascomycota</taxon>
        <taxon>Pezizomycotina</taxon>
        <taxon>Leotiomycetes</taxon>
        <taxon>Helotiales</taxon>
        <taxon>Amorphothecaceae</taxon>
        <taxon>Amorphotheca</taxon>
    </lineage>
</organism>
<dbReference type="PANTHER" id="PTHR34605">
    <property type="entry name" value="PHAGE_INTEGRASE DOMAIN-CONTAINING PROTEIN"/>
    <property type="match status" value="1"/>
</dbReference>
<sequence>MWAMLALFQRDPQPPNNPLFNLGTGKGFTKKASEQLCPSFLETGCNPRNWTGHSFRRGAAQHISDFGMLHHEIRLLGRWSSDAFKLYFTATPRQRQLNAMASPLYNTDTFPTLAPPLPLA</sequence>
<keyword evidence="1" id="KW-0233">DNA recombination</keyword>